<dbReference type="Pfam" id="PF01565">
    <property type="entry name" value="FAD_binding_4"/>
    <property type="match status" value="1"/>
</dbReference>
<dbReference type="InterPro" id="IPR006094">
    <property type="entry name" value="Oxid_FAD_bind_N"/>
</dbReference>
<dbReference type="GO" id="GO:0016491">
    <property type="term" value="F:oxidoreductase activity"/>
    <property type="evidence" value="ECO:0007669"/>
    <property type="project" value="UniProtKB-KW"/>
</dbReference>
<sequence length="524" mass="57894">MRVEDDNPNPTTGTIQCNCSPKPTPYNTNASGAVHKLIPIAGKRISGSLTPAFRLVSTSATQSLNLPPNQIPANAPIRAETKQRPDCQGAKPADESQTYEKARIDRVFNHRRPDRHPIAVVEATQESHVVDTVRLAIERQCRVSVRSGGHSWAAWSVRDEAILLDLGGLKKMLYDEETGVASVSPSMTGRELNRFLATKGRMFAGGHCPDVGLGGFLLQGGMGWNCKNWGWACESVVGIDVVTATGDILHCSKDEHSDLFWAARGAGPGFPAIVTTFHLQTREAITASYDPDTEIVCLSLYPPDSTPTSPLTIMILLVTFKHTPSAALAALQPAHSTHPPGTIHSWFNRPDSLENQYASQDAANPLRHRYCVDNAYISNDADVAAVLEPAFTSLPTRKSFSLWYSMAPCSRRKLPDMALSMQSDHYFATYVVWEDEKDDVPIMNWVQDVMRRVEKSSEGAYLGDADFQIRRTRFWGEEQGRRLGEVRRKWDEEGRVCGYLDAGDGSGVEGLANVHEWEQKDAKM</sequence>
<evidence type="ECO:0000313" key="8">
    <source>
        <dbReference type="Proteomes" id="UP000799776"/>
    </source>
</evidence>
<dbReference type="EMBL" id="ML978756">
    <property type="protein sequence ID" value="KAF2083824.1"/>
    <property type="molecule type" value="Genomic_DNA"/>
</dbReference>
<dbReference type="OrthoDB" id="415825at2759"/>
<dbReference type="PANTHER" id="PTHR42973:SF39">
    <property type="entry name" value="FAD-BINDING PCMH-TYPE DOMAIN-CONTAINING PROTEIN"/>
    <property type="match status" value="1"/>
</dbReference>
<dbReference type="Gene3D" id="3.40.462.20">
    <property type="match status" value="1"/>
</dbReference>
<gene>
    <name evidence="7" type="ORF">K490DRAFT_76269</name>
</gene>
<proteinExistence type="inferred from homology"/>
<dbReference type="PANTHER" id="PTHR42973">
    <property type="entry name" value="BINDING OXIDOREDUCTASE, PUTATIVE (AFU_ORTHOLOGUE AFUA_1G17690)-RELATED"/>
    <property type="match status" value="1"/>
</dbReference>
<dbReference type="PROSITE" id="PS51387">
    <property type="entry name" value="FAD_PCMH"/>
    <property type="match status" value="1"/>
</dbReference>
<protein>
    <submittedName>
        <fullName evidence="7">FAD/FMN-containing dehydrogenase</fullName>
    </submittedName>
</protein>
<keyword evidence="5" id="KW-0560">Oxidoreductase</keyword>
<dbReference type="AlphaFoldDB" id="A0A9P4HPX9"/>
<evidence type="ECO:0000256" key="3">
    <source>
        <dbReference type="ARBA" id="ARBA00022630"/>
    </source>
</evidence>
<dbReference type="InterPro" id="IPR016166">
    <property type="entry name" value="FAD-bd_PCMH"/>
</dbReference>
<keyword evidence="4" id="KW-0274">FAD</keyword>
<feature type="domain" description="FAD-binding PCMH-type" evidence="6">
    <location>
        <begin position="113"/>
        <end position="284"/>
    </location>
</feature>
<dbReference type="Gene3D" id="3.30.43.10">
    <property type="entry name" value="Uridine Diphospho-n-acetylenolpyruvylglucosamine Reductase, domain 2"/>
    <property type="match status" value="1"/>
</dbReference>
<evidence type="ECO:0000256" key="2">
    <source>
        <dbReference type="ARBA" id="ARBA00005466"/>
    </source>
</evidence>
<evidence type="ECO:0000256" key="5">
    <source>
        <dbReference type="ARBA" id="ARBA00023002"/>
    </source>
</evidence>
<comment type="similarity">
    <text evidence="2">Belongs to the oxygen-dependent FAD-linked oxidoreductase family.</text>
</comment>
<name>A0A9P4HPX9_9PEZI</name>
<evidence type="ECO:0000259" key="6">
    <source>
        <dbReference type="PROSITE" id="PS51387"/>
    </source>
</evidence>
<dbReference type="InterPro" id="IPR036318">
    <property type="entry name" value="FAD-bd_PCMH-like_sf"/>
</dbReference>
<comment type="caution">
    <text evidence="7">The sequence shown here is derived from an EMBL/GenBank/DDBJ whole genome shotgun (WGS) entry which is preliminary data.</text>
</comment>
<dbReference type="Gene3D" id="3.30.465.10">
    <property type="match status" value="2"/>
</dbReference>
<dbReference type="InterPro" id="IPR016167">
    <property type="entry name" value="FAD-bd_PCMH_sub1"/>
</dbReference>
<keyword evidence="3" id="KW-0285">Flavoprotein</keyword>
<evidence type="ECO:0000256" key="1">
    <source>
        <dbReference type="ARBA" id="ARBA00001974"/>
    </source>
</evidence>
<evidence type="ECO:0000256" key="4">
    <source>
        <dbReference type="ARBA" id="ARBA00022827"/>
    </source>
</evidence>
<dbReference type="SUPFAM" id="SSF56176">
    <property type="entry name" value="FAD-binding/transporter-associated domain-like"/>
    <property type="match status" value="1"/>
</dbReference>
<evidence type="ECO:0000313" key="7">
    <source>
        <dbReference type="EMBL" id="KAF2083824.1"/>
    </source>
</evidence>
<keyword evidence="8" id="KW-1185">Reference proteome</keyword>
<reference evidence="7" key="1">
    <citation type="journal article" date="2020" name="Stud. Mycol.">
        <title>101 Dothideomycetes genomes: a test case for predicting lifestyles and emergence of pathogens.</title>
        <authorList>
            <person name="Haridas S."/>
            <person name="Albert R."/>
            <person name="Binder M."/>
            <person name="Bloem J."/>
            <person name="Labutti K."/>
            <person name="Salamov A."/>
            <person name="Andreopoulos B."/>
            <person name="Baker S."/>
            <person name="Barry K."/>
            <person name="Bills G."/>
            <person name="Bluhm B."/>
            <person name="Cannon C."/>
            <person name="Castanera R."/>
            <person name="Culley D."/>
            <person name="Daum C."/>
            <person name="Ezra D."/>
            <person name="Gonzalez J."/>
            <person name="Henrissat B."/>
            <person name="Kuo A."/>
            <person name="Liang C."/>
            <person name="Lipzen A."/>
            <person name="Lutzoni F."/>
            <person name="Magnuson J."/>
            <person name="Mondo S."/>
            <person name="Nolan M."/>
            <person name="Ohm R."/>
            <person name="Pangilinan J."/>
            <person name="Park H.-J."/>
            <person name="Ramirez L."/>
            <person name="Alfaro M."/>
            <person name="Sun H."/>
            <person name="Tritt A."/>
            <person name="Yoshinaga Y."/>
            <person name="Zwiers L.-H."/>
            <person name="Turgeon B."/>
            <person name="Goodwin S."/>
            <person name="Spatafora J."/>
            <person name="Crous P."/>
            <person name="Grigoriev I."/>
        </authorList>
    </citation>
    <scope>NUCLEOTIDE SEQUENCE</scope>
    <source>
        <strain evidence="7">CBS 121410</strain>
    </source>
</reference>
<dbReference type="Proteomes" id="UP000799776">
    <property type="component" value="Unassembled WGS sequence"/>
</dbReference>
<dbReference type="InterPro" id="IPR016169">
    <property type="entry name" value="FAD-bd_PCMH_sub2"/>
</dbReference>
<dbReference type="GO" id="GO:0071949">
    <property type="term" value="F:FAD binding"/>
    <property type="evidence" value="ECO:0007669"/>
    <property type="project" value="InterPro"/>
</dbReference>
<organism evidence="7 8">
    <name type="scientific">Saccharata proteae CBS 121410</name>
    <dbReference type="NCBI Taxonomy" id="1314787"/>
    <lineage>
        <taxon>Eukaryota</taxon>
        <taxon>Fungi</taxon>
        <taxon>Dikarya</taxon>
        <taxon>Ascomycota</taxon>
        <taxon>Pezizomycotina</taxon>
        <taxon>Dothideomycetes</taxon>
        <taxon>Dothideomycetes incertae sedis</taxon>
        <taxon>Botryosphaeriales</taxon>
        <taxon>Saccharataceae</taxon>
        <taxon>Saccharata</taxon>
    </lineage>
</organism>
<accession>A0A9P4HPX9</accession>
<comment type="cofactor">
    <cofactor evidence="1">
        <name>FAD</name>
        <dbReference type="ChEBI" id="CHEBI:57692"/>
    </cofactor>
</comment>
<dbReference type="InterPro" id="IPR050416">
    <property type="entry name" value="FAD-linked_Oxidoreductase"/>
</dbReference>